<protein>
    <submittedName>
        <fullName evidence="2">Uncharacterized protein</fullName>
    </submittedName>
</protein>
<dbReference type="KEGG" id="pbf:CFX0092_A2070"/>
<gene>
    <name evidence="2" type="ORF">CFX0092_A2070</name>
</gene>
<dbReference type="RefSeq" id="WP_095043361.1">
    <property type="nucleotide sequence ID" value="NZ_LN890655.1"/>
</dbReference>
<proteinExistence type="predicted"/>
<dbReference type="EMBL" id="LN890655">
    <property type="protein sequence ID" value="CUS03948.2"/>
    <property type="molecule type" value="Genomic_DNA"/>
</dbReference>
<organism evidence="2 3">
    <name type="scientific">Candidatus Promineifilum breve</name>
    <dbReference type="NCBI Taxonomy" id="1806508"/>
    <lineage>
        <taxon>Bacteria</taxon>
        <taxon>Bacillati</taxon>
        <taxon>Chloroflexota</taxon>
        <taxon>Ardenticatenia</taxon>
        <taxon>Candidatus Promineifilales</taxon>
        <taxon>Candidatus Promineifilaceae</taxon>
        <taxon>Candidatus Promineifilum</taxon>
    </lineage>
</organism>
<keyword evidence="3" id="KW-1185">Reference proteome</keyword>
<reference evidence="2" key="1">
    <citation type="submission" date="2016-01" db="EMBL/GenBank/DDBJ databases">
        <authorList>
            <person name="Mcilroy J.S."/>
            <person name="Karst M S."/>
            <person name="Albertsen M."/>
        </authorList>
    </citation>
    <scope>NUCLEOTIDE SEQUENCE</scope>
    <source>
        <strain evidence="2">Cfx-K</strain>
    </source>
</reference>
<dbReference type="AlphaFoldDB" id="A0A160T4C9"/>
<feature type="region of interest" description="Disordered" evidence="1">
    <location>
        <begin position="1"/>
        <end position="20"/>
    </location>
</feature>
<accession>A0A160T4C9</accession>
<dbReference type="Proteomes" id="UP000215027">
    <property type="component" value="Chromosome I"/>
</dbReference>
<name>A0A160T4C9_9CHLR</name>
<evidence type="ECO:0000313" key="3">
    <source>
        <dbReference type="Proteomes" id="UP000215027"/>
    </source>
</evidence>
<sequence length="102" mass="10931">MDNNNAQPYPESDNNEDVNLSEAQEINWVVVEQTMGITVAEIIAGRLQAEGIPARAWQEGAGEALGLIVGRLGTGHVVVPEEFAQAARDILDADAAAMEEEE</sequence>
<evidence type="ECO:0000313" key="2">
    <source>
        <dbReference type="EMBL" id="CUS03948.2"/>
    </source>
</evidence>
<evidence type="ECO:0000256" key="1">
    <source>
        <dbReference type="SAM" id="MobiDB-lite"/>
    </source>
</evidence>